<dbReference type="RefSeq" id="WP_173726188.1">
    <property type="nucleotide sequence ID" value="NZ_JAAIQD010000026.1"/>
</dbReference>
<accession>A0ABX2I1I3</accession>
<reference evidence="1 2" key="1">
    <citation type="journal article" date="2020" name="Cell Host Microbe">
        <title>Functional and Genomic Variation between Human-Derived Isolates of Lachnospiraceae Reveals Inter- and Intra-Species Diversity.</title>
        <authorList>
            <person name="Sorbara M.T."/>
            <person name="Littmann E.R."/>
            <person name="Fontana E."/>
            <person name="Moody T.U."/>
            <person name="Kohout C.E."/>
            <person name="Gjonbalaj M."/>
            <person name="Eaton V."/>
            <person name="Seok R."/>
            <person name="Leiner I.M."/>
            <person name="Pamer E.G."/>
        </authorList>
    </citation>
    <scope>NUCLEOTIDE SEQUENCE [LARGE SCALE GENOMIC DNA]</scope>
    <source>
        <strain evidence="1 2">MSK.14.57</strain>
    </source>
</reference>
<evidence type="ECO:0000313" key="2">
    <source>
        <dbReference type="Proteomes" id="UP001644750"/>
    </source>
</evidence>
<organism evidence="1 2">
    <name type="scientific">Anaerostipes hadrus</name>
    <dbReference type="NCBI Taxonomy" id="649756"/>
    <lineage>
        <taxon>Bacteria</taxon>
        <taxon>Bacillati</taxon>
        <taxon>Bacillota</taxon>
        <taxon>Clostridia</taxon>
        <taxon>Lachnospirales</taxon>
        <taxon>Lachnospiraceae</taxon>
        <taxon>Anaerostipes</taxon>
    </lineage>
</organism>
<name>A0ABX2I1I3_ANAHA</name>
<protein>
    <recommendedName>
        <fullName evidence="3">DUF4276 family protein</fullName>
    </recommendedName>
</protein>
<evidence type="ECO:0000313" key="1">
    <source>
        <dbReference type="EMBL" id="NSJ80733.1"/>
    </source>
</evidence>
<dbReference type="Proteomes" id="UP001644750">
    <property type="component" value="Unassembled WGS sequence"/>
</dbReference>
<proteinExistence type="predicted"/>
<comment type="caution">
    <text evidence="1">The sequence shown here is derived from an EMBL/GenBank/DDBJ whole genome shotgun (WGS) entry which is preliminary data.</text>
</comment>
<keyword evidence="2" id="KW-1185">Reference proteome</keyword>
<evidence type="ECO:0008006" key="3">
    <source>
        <dbReference type="Google" id="ProtNLM"/>
    </source>
</evidence>
<gene>
    <name evidence="1" type="ORF">G5A72_14340</name>
</gene>
<sequence length="167" mass="19705">MATKYYLYYVEGEDEKKVVDTLKKDMKLIRPGVSQVFNVVENELTNARLMTIKENTTVVLIFDTDTGNTEKVRKNIELLKKARNVKEIVCITQVKNLEDEWVRSCDVKKPQELTGSDSLTNYKRALRKITNLDKKLKEHHFDFQKFWKKSDPVYEDIKNESDKIRLK</sequence>
<dbReference type="EMBL" id="JAAITB010000038">
    <property type="protein sequence ID" value="NSJ80733.1"/>
    <property type="molecule type" value="Genomic_DNA"/>
</dbReference>